<gene>
    <name evidence="9" type="ORF">D1B32_01690</name>
</gene>
<organism evidence="9 10">
    <name type="scientific">Oceanobacillus profundus</name>
    <dbReference type="NCBI Taxonomy" id="372463"/>
    <lineage>
        <taxon>Bacteria</taxon>
        <taxon>Bacillati</taxon>
        <taxon>Bacillota</taxon>
        <taxon>Bacilli</taxon>
        <taxon>Bacillales</taxon>
        <taxon>Bacillaceae</taxon>
        <taxon>Oceanobacillus</taxon>
    </lineage>
</organism>
<dbReference type="PANTHER" id="PTHR30561:SF7">
    <property type="entry name" value="GUANIDINIUM EFFLUX SYSTEM SUBUNIT GDNC-RELATED"/>
    <property type="match status" value="1"/>
</dbReference>
<keyword evidence="2" id="KW-0813">Transport</keyword>
<keyword evidence="10" id="KW-1185">Reference proteome</keyword>
<evidence type="ECO:0000256" key="2">
    <source>
        <dbReference type="ARBA" id="ARBA00022448"/>
    </source>
</evidence>
<evidence type="ECO:0000256" key="3">
    <source>
        <dbReference type="ARBA" id="ARBA00022475"/>
    </source>
</evidence>
<dbReference type="PANTHER" id="PTHR30561">
    <property type="entry name" value="SMR FAMILY PROTON-DEPENDENT DRUG EFFLUX TRANSPORTER SUGE"/>
    <property type="match status" value="1"/>
</dbReference>
<dbReference type="GO" id="GO:0005886">
    <property type="term" value="C:plasma membrane"/>
    <property type="evidence" value="ECO:0007669"/>
    <property type="project" value="UniProtKB-SubCell"/>
</dbReference>
<accession>A0A417YP86</accession>
<dbReference type="FunFam" id="1.10.3730.20:FF:000001">
    <property type="entry name" value="Quaternary ammonium compound resistance transporter SugE"/>
    <property type="match status" value="1"/>
</dbReference>
<dbReference type="InterPro" id="IPR045324">
    <property type="entry name" value="Small_multidrug_res"/>
</dbReference>
<dbReference type="GO" id="GO:0022857">
    <property type="term" value="F:transmembrane transporter activity"/>
    <property type="evidence" value="ECO:0007669"/>
    <property type="project" value="InterPro"/>
</dbReference>
<dbReference type="Pfam" id="PF00893">
    <property type="entry name" value="Multi_Drug_Res"/>
    <property type="match status" value="1"/>
</dbReference>
<dbReference type="InterPro" id="IPR037185">
    <property type="entry name" value="EmrE-like"/>
</dbReference>
<evidence type="ECO:0000256" key="8">
    <source>
        <dbReference type="SAM" id="Phobius"/>
    </source>
</evidence>
<evidence type="ECO:0000256" key="4">
    <source>
        <dbReference type="ARBA" id="ARBA00022692"/>
    </source>
</evidence>
<sequence length="113" mass="12603">MNSNWVKVFIAAFFEVFWVIGLKHAYDFWTWVGTAIAIFVSFYLMIMAGRKLPVGTVYAVFVGLGTAGTVFSEILFFGEPFEWSKILLILLLLAGVIGLKLVTDEKVQEGEAS</sequence>
<dbReference type="SUPFAM" id="SSF103481">
    <property type="entry name" value="Multidrug resistance efflux transporter EmrE"/>
    <property type="match status" value="1"/>
</dbReference>
<feature type="transmembrane region" description="Helical" evidence="8">
    <location>
        <begin position="58"/>
        <end position="77"/>
    </location>
</feature>
<keyword evidence="5 8" id="KW-1133">Transmembrane helix</keyword>
<dbReference type="EMBL" id="QWEH01000001">
    <property type="protein sequence ID" value="RHW35642.1"/>
    <property type="molecule type" value="Genomic_DNA"/>
</dbReference>
<protein>
    <submittedName>
        <fullName evidence="9">QacE family quaternary ammonium compound efflux SMR transporter</fullName>
    </submittedName>
</protein>
<evidence type="ECO:0000256" key="7">
    <source>
        <dbReference type="RuleBase" id="RU003942"/>
    </source>
</evidence>
<evidence type="ECO:0000313" key="10">
    <source>
        <dbReference type="Proteomes" id="UP000285456"/>
    </source>
</evidence>
<proteinExistence type="inferred from homology"/>
<comment type="similarity">
    <text evidence="7">Belongs to the drug/metabolite transporter (DMT) superfamily. Small multidrug resistance (SMR) (TC 2.A.7.1) family.</text>
</comment>
<evidence type="ECO:0000256" key="5">
    <source>
        <dbReference type="ARBA" id="ARBA00022989"/>
    </source>
</evidence>
<dbReference type="RefSeq" id="WP_095307726.1">
    <property type="nucleotide sequence ID" value="NZ_JAMAWL010000007.1"/>
</dbReference>
<keyword evidence="6 8" id="KW-0472">Membrane</keyword>
<dbReference type="Gene3D" id="1.10.3730.20">
    <property type="match status" value="1"/>
</dbReference>
<comment type="caution">
    <text evidence="9">The sequence shown here is derived from an EMBL/GenBank/DDBJ whole genome shotgun (WGS) entry which is preliminary data.</text>
</comment>
<dbReference type="InterPro" id="IPR000390">
    <property type="entry name" value="Small_drug/metabolite_transptr"/>
</dbReference>
<feature type="transmembrane region" description="Helical" evidence="8">
    <location>
        <begin position="28"/>
        <end position="46"/>
    </location>
</feature>
<dbReference type="OrthoDB" id="2168659at2"/>
<dbReference type="AlphaFoldDB" id="A0A417YP86"/>
<name>A0A417YP86_9BACI</name>
<dbReference type="Proteomes" id="UP000285456">
    <property type="component" value="Unassembled WGS sequence"/>
</dbReference>
<feature type="transmembrane region" description="Helical" evidence="8">
    <location>
        <begin position="83"/>
        <end position="102"/>
    </location>
</feature>
<evidence type="ECO:0000313" key="9">
    <source>
        <dbReference type="EMBL" id="RHW35642.1"/>
    </source>
</evidence>
<evidence type="ECO:0000256" key="1">
    <source>
        <dbReference type="ARBA" id="ARBA00004651"/>
    </source>
</evidence>
<comment type="subcellular location">
    <subcellularLocation>
        <location evidence="1 7">Cell membrane</location>
        <topology evidence="1 7">Multi-pass membrane protein</topology>
    </subcellularLocation>
</comment>
<feature type="transmembrane region" description="Helical" evidence="8">
    <location>
        <begin position="5"/>
        <end position="22"/>
    </location>
</feature>
<keyword evidence="3" id="KW-1003">Cell membrane</keyword>
<evidence type="ECO:0000256" key="6">
    <source>
        <dbReference type="ARBA" id="ARBA00023136"/>
    </source>
</evidence>
<reference evidence="9 10" key="1">
    <citation type="journal article" date="2007" name="Int. J. Syst. Evol. Microbiol.">
        <title>Oceanobacillus profundus sp. nov., isolated from a deep-sea sediment core.</title>
        <authorList>
            <person name="Kim Y.G."/>
            <person name="Choi D.H."/>
            <person name="Hyun S."/>
            <person name="Cho B.C."/>
        </authorList>
    </citation>
    <scope>NUCLEOTIDE SEQUENCE [LARGE SCALE GENOMIC DNA]</scope>
    <source>
        <strain evidence="9 10">DSM 18246</strain>
    </source>
</reference>
<keyword evidence="4 7" id="KW-0812">Transmembrane</keyword>